<proteinExistence type="predicted"/>
<dbReference type="EMBL" id="GBRH01252381">
    <property type="protein sequence ID" value="JAD45514.1"/>
    <property type="molecule type" value="Transcribed_RNA"/>
</dbReference>
<organism evidence="1">
    <name type="scientific">Arundo donax</name>
    <name type="common">Giant reed</name>
    <name type="synonym">Donax arundinaceus</name>
    <dbReference type="NCBI Taxonomy" id="35708"/>
    <lineage>
        <taxon>Eukaryota</taxon>
        <taxon>Viridiplantae</taxon>
        <taxon>Streptophyta</taxon>
        <taxon>Embryophyta</taxon>
        <taxon>Tracheophyta</taxon>
        <taxon>Spermatophyta</taxon>
        <taxon>Magnoliopsida</taxon>
        <taxon>Liliopsida</taxon>
        <taxon>Poales</taxon>
        <taxon>Poaceae</taxon>
        <taxon>PACMAD clade</taxon>
        <taxon>Arundinoideae</taxon>
        <taxon>Arundineae</taxon>
        <taxon>Arundo</taxon>
    </lineage>
</organism>
<protein>
    <submittedName>
        <fullName evidence="1">Uncharacterized protein</fullName>
    </submittedName>
</protein>
<evidence type="ECO:0000313" key="1">
    <source>
        <dbReference type="EMBL" id="JAD45514.1"/>
    </source>
</evidence>
<sequence length="35" mass="3907">MCRKGKTKCGPWVVSLSPRAKPKVICRGALMLIMF</sequence>
<name>A0A0A9A1K4_ARUDO</name>
<accession>A0A0A9A1K4</accession>
<reference evidence="1" key="2">
    <citation type="journal article" date="2015" name="Data Brief">
        <title>Shoot transcriptome of the giant reed, Arundo donax.</title>
        <authorList>
            <person name="Barrero R.A."/>
            <person name="Guerrero F.D."/>
            <person name="Moolhuijzen P."/>
            <person name="Goolsby J.A."/>
            <person name="Tidwell J."/>
            <person name="Bellgard S.E."/>
            <person name="Bellgard M.I."/>
        </authorList>
    </citation>
    <scope>NUCLEOTIDE SEQUENCE</scope>
    <source>
        <tissue evidence="1">Shoot tissue taken approximately 20 cm above the soil surface</tissue>
    </source>
</reference>
<dbReference type="AlphaFoldDB" id="A0A0A9A1K4"/>
<reference evidence="1" key="1">
    <citation type="submission" date="2014-09" db="EMBL/GenBank/DDBJ databases">
        <authorList>
            <person name="Magalhaes I.L.F."/>
            <person name="Oliveira U."/>
            <person name="Santos F.R."/>
            <person name="Vidigal T.H.D.A."/>
            <person name="Brescovit A.D."/>
            <person name="Santos A.J."/>
        </authorList>
    </citation>
    <scope>NUCLEOTIDE SEQUENCE</scope>
    <source>
        <tissue evidence="1">Shoot tissue taken approximately 20 cm above the soil surface</tissue>
    </source>
</reference>